<name>A0A502GVH5_9BACT</name>
<feature type="non-terminal residue" evidence="2">
    <location>
        <position position="1"/>
    </location>
</feature>
<protein>
    <recommendedName>
        <fullName evidence="1">Malectin domain-containing protein</fullName>
    </recommendedName>
</protein>
<accession>A0A502GVH5</accession>
<dbReference type="EMBL" id="RCYZ01000005">
    <property type="protein sequence ID" value="TPG65635.1"/>
    <property type="molecule type" value="Genomic_DNA"/>
</dbReference>
<dbReference type="Proteomes" id="UP000317646">
    <property type="component" value="Unassembled WGS sequence"/>
</dbReference>
<dbReference type="GO" id="GO:0016020">
    <property type="term" value="C:membrane"/>
    <property type="evidence" value="ECO:0007669"/>
    <property type="project" value="TreeGrafter"/>
</dbReference>
<dbReference type="Gene3D" id="2.60.40.10">
    <property type="entry name" value="Immunoglobulins"/>
    <property type="match status" value="1"/>
</dbReference>
<organism evidence="2 3">
    <name type="scientific">Hymenobacter nivis</name>
    <dbReference type="NCBI Taxonomy" id="1850093"/>
    <lineage>
        <taxon>Bacteria</taxon>
        <taxon>Pseudomonadati</taxon>
        <taxon>Bacteroidota</taxon>
        <taxon>Cytophagia</taxon>
        <taxon>Cytophagales</taxon>
        <taxon>Hymenobacteraceae</taxon>
        <taxon>Hymenobacter</taxon>
    </lineage>
</organism>
<proteinExistence type="predicted"/>
<comment type="caution">
    <text evidence="2">The sequence shown here is derived from an EMBL/GenBank/DDBJ whole genome shotgun (WGS) entry which is preliminary data.</text>
</comment>
<dbReference type="Pfam" id="PF11721">
    <property type="entry name" value="Malectin"/>
    <property type="match status" value="1"/>
</dbReference>
<dbReference type="Gene3D" id="2.60.120.430">
    <property type="entry name" value="Galactose-binding lectin"/>
    <property type="match status" value="1"/>
</dbReference>
<dbReference type="InterPro" id="IPR013783">
    <property type="entry name" value="Ig-like_fold"/>
</dbReference>
<dbReference type="InterPro" id="IPR021720">
    <property type="entry name" value="Malectin_dom"/>
</dbReference>
<sequence length="217" mass="21421">ERAGGSFGYALPVSNGKYTVVLHFAETYWTAAGQRVFDVAAEGAKVLTRYDIVKKVGPLTATSETFAVAVADGVLNLDFAAPYAGGGVDQAKISAIEVLVPAAGNQAPVANAGAAQTVTLPTSSAALAGSGTDVDGAVAAYAWAQVSGPSAAVFSSRAVAAPSVSGLAAGSYVFSLVVTDNQGLASAASTVAVTVNPATTGAVAYRINAGGPGRRKP</sequence>
<dbReference type="InterPro" id="IPR008979">
    <property type="entry name" value="Galactose-bd-like_sf"/>
</dbReference>
<dbReference type="Pfam" id="PF22352">
    <property type="entry name" value="K319L-like_PKD"/>
    <property type="match status" value="1"/>
</dbReference>
<dbReference type="InterPro" id="IPR029865">
    <property type="entry name" value="KIAA0319-like"/>
</dbReference>
<dbReference type="SUPFAM" id="SSF49785">
    <property type="entry name" value="Galactose-binding domain-like"/>
    <property type="match status" value="1"/>
</dbReference>
<dbReference type="PANTHER" id="PTHR46182">
    <property type="entry name" value="FI19480P1"/>
    <property type="match status" value="1"/>
</dbReference>
<dbReference type="PANTHER" id="PTHR46182:SF2">
    <property type="entry name" value="FI19480P1"/>
    <property type="match status" value="1"/>
</dbReference>
<feature type="domain" description="Malectin" evidence="1">
    <location>
        <begin position="6"/>
        <end position="96"/>
    </location>
</feature>
<evidence type="ECO:0000259" key="1">
    <source>
        <dbReference type="Pfam" id="PF11721"/>
    </source>
</evidence>
<evidence type="ECO:0000313" key="3">
    <source>
        <dbReference type="Proteomes" id="UP000317646"/>
    </source>
</evidence>
<keyword evidence="3" id="KW-1185">Reference proteome</keyword>
<dbReference type="InterPro" id="IPR035986">
    <property type="entry name" value="PKD_dom_sf"/>
</dbReference>
<gene>
    <name evidence="2" type="ORF">EAH73_14390</name>
</gene>
<dbReference type="AlphaFoldDB" id="A0A502GVH5"/>
<dbReference type="GO" id="GO:0031410">
    <property type="term" value="C:cytoplasmic vesicle"/>
    <property type="evidence" value="ECO:0007669"/>
    <property type="project" value="TreeGrafter"/>
</dbReference>
<dbReference type="SUPFAM" id="SSF49299">
    <property type="entry name" value="PKD domain"/>
    <property type="match status" value="1"/>
</dbReference>
<reference evidence="2 3" key="1">
    <citation type="journal article" date="2019" name="Environ. Microbiol.">
        <title>Species interactions and distinct microbial communities in high Arctic permafrost affected cryosols are associated with the CH4 and CO2 gas fluxes.</title>
        <authorList>
            <person name="Altshuler I."/>
            <person name="Hamel J."/>
            <person name="Turney S."/>
            <person name="Magnuson E."/>
            <person name="Levesque R."/>
            <person name="Greer C."/>
            <person name="Whyte L.G."/>
        </authorList>
    </citation>
    <scope>NUCLEOTIDE SEQUENCE [LARGE SCALE GENOMIC DNA]</scope>
    <source>
        <strain evidence="2 3">S9.2P</strain>
    </source>
</reference>
<dbReference type="RefSeq" id="WP_205013009.1">
    <property type="nucleotide sequence ID" value="NZ_RCYZ01000005.1"/>
</dbReference>
<evidence type="ECO:0000313" key="2">
    <source>
        <dbReference type="EMBL" id="TPG65635.1"/>
    </source>
</evidence>